<protein>
    <submittedName>
        <fullName evidence="1">Triosephosphate isomerase</fullName>
    </submittedName>
</protein>
<dbReference type="GO" id="GO:0016853">
    <property type="term" value="F:isomerase activity"/>
    <property type="evidence" value="ECO:0007669"/>
    <property type="project" value="UniProtKB-KW"/>
</dbReference>
<reference evidence="1 2" key="1">
    <citation type="journal article" date="2021" name="BMC Genomics">
        <title>Datura genome reveals duplications of psychoactive alkaloid biosynthetic genes and high mutation rate following tissue culture.</title>
        <authorList>
            <person name="Rajewski A."/>
            <person name="Carter-House D."/>
            <person name="Stajich J."/>
            <person name="Litt A."/>
        </authorList>
    </citation>
    <scope>NUCLEOTIDE SEQUENCE [LARGE SCALE GENOMIC DNA]</scope>
    <source>
        <strain evidence="1">AR-01</strain>
    </source>
</reference>
<dbReference type="Proteomes" id="UP000823775">
    <property type="component" value="Unassembled WGS sequence"/>
</dbReference>
<keyword evidence="2" id="KW-1185">Reference proteome</keyword>
<dbReference type="EMBL" id="JACEIK010001337">
    <property type="protein sequence ID" value="MCD7468460.1"/>
    <property type="molecule type" value="Genomic_DNA"/>
</dbReference>
<name>A0ABS8TC10_DATST</name>
<accession>A0ABS8TC10</accession>
<gene>
    <name evidence="1" type="primary">TPI1_2</name>
    <name evidence="1" type="ORF">HAX54_006659</name>
</gene>
<keyword evidence="1" id="KW-0413">Isomerase</keyword>
<sequence>MSQTHLTWKMPSQVETRRRTICSRNGQEKYTNVDSLALLTRSNTEIAILEGLETPQIGTAKSVEVDLVQEPSSITEAQVFDEISHTTASSGITELNDRFNLQTKQGTMMSNKRMRTAEIEYSIATQVSLLVPIVGREAVMPNEHLEQDMPTRYVVTNSVSSGFPKWKTDLETFTVVDLCVWNPGIGFWFMALTGYIENMEELLLLGCTGKFFLIAYSNSMSRVWDPGQPGKT</sequence>
<evidence type="ECO:0000313" key="2">
    <source>
        <dbReference type="Proteomes" id="UP000823775"/>
    </source>
</evidence>
<evidence type="ECO:0000313" key="1">
    <source>
        <dbReference type="EMBL" id="MCD7468460.1"/>
    </source>
</evidence>
<comment type="caution">
    <text evidence="1">The sequence shown here is derived from an EMBL/GenBank/DDBJ whole genome shotgun (WGS) entry which is preliminary data.</text>
</comment>
<proteinExistence type="predicted"/>
<organism evidence="1 2">
    <name type="scientific">Datura stramonium</name>
    <name type="common">Jimsonweed</name>
    <name type="synonym">Common thornapple</name>
    <dbReference type="NCBI Taxonomy" id="4076"/>
    <lineage>
        <taxon>Eukaryota</taxon>
        <taxon>Viridiplantae</taxon>
        <taxon>Streptophyta</taxon>
        <taxon>Embryophyta</taxon>
        <taxon>Tracheophyta</taxon>
        <taxon>Spermatophyta</taxon>
        <taxon>Magnoliopsida</taxon>
        <taxon>eudicotyledons</taxon>
        <taxon>Gunneridae</taxon>
        <taxon>Pentapetalae</taxon>
        <taxon>asterids</taxon>
        <taxon>lamiids</taxon>
        <taxon>Solanales</taxon>
        <taxon>Solanaceae</taxon>
        <taxon>Solanoideae</taxon>
        <taxon>Datureae</taxon>
        <taxon>Datura</taxon>
    </lineage>
</organism>